<feature type="region of interest" description="Disordered" evidence="1">
    <location>
        <begin position="1"/>
        <end position="30"/>
    </location>
</feature>
<sequence length="30" mass="3195">MGLESSIWPTEEAGKIPLPRRQGVHYGGGA</sequence>
<dbReference type="EMBL" id="LAZR01005704">
    <property type="protein sequence ID" value="KKM97824.1"/>
    <property type="molecule type" value="Genomic_DNA"/>
</dbReference>
<dbReference type="AlphaFoldDB" id="A0A0F9LRS4"/>
<comment type="caution">
    <text evidence="2">The sequence shown here is derived from an EMBL/GenBank/DDBJ whole genome shotgun (WGS) entry which is preliminary data.</text>
</comment>
<name>A0A0F9LRS4_9ZZZZ</name>
<evidence type="ECO:0000256" key="1">
    <source>
        <dbReference type="SAM" id="MobiDB-lite"/>
    </source>
</evidence>
<gene>
    <name evidence="2" type="ORF">LCGC14_1164230</name>
</gene>
<organism evidence="2">
    <name type="scientific">marine sediment metagenome</name>
    <dbReference type="NCBI Taxonomy" id="412755"/>
    <lineage>
        <taxon>unclassified sequences</taxon>
        <taxon>metagenomes</taxon>
        <taxon>ecological metagenomes</taxon>
    </lineage>
</organism>
<reference evidence="2" key="1">
    <citation type="journal article" date="2015" name="Nature">
        <title>Complex archaea that bridge the gap between prokaryotes and eukaryotes.</title>
        <authorList>
            <person name="Spang A."/>
            <person name="Saw J.H."/>
            <person name="Jorgensen S.L."/>
            <person name="Zaremba-Niedzwiedzka K."/>
            <person name="Martijn J."/>
            <person name="Lind A.E."/>
            <person name="van Eijk R."/>
            <person name="Schleper C."/>
            <person name="Guy L."/>
            <person name="Ettema T.J."/>
        </authorList>
    </citation>
    <scope>NUCLEOTIDE SEQUENCE</scope>
</reference>
<proteinExistence type="predicted"/>
<feature type="non-terminal residue" evidence="2">
    <location>
        <position position="30"/>
    </location>
</feature>
<evidence type="ECO:0000313" key="2">
    <source>
        <dbReference type="EMBL" id="KKM97824.1"/>
    </source>
</evidence>
<protein>
    <submittedName>
        <fullName evidence="2">Uncharacterized protein</fullName>
    </submittedName>
</protein>
<accession>A0A0F9LRS4</accession>